<dbReference type="Gene3D" id="3.30.70.2970">
    <property type="entry name" value="Protein of unknown function (DUF541), domain 2"/>
    <property type="match status" value="1"/>
</dbReference>
<keyword evidence="3" id="KW-1185">Reference proteome</keyword>
<dbReference type="Pfam" id="PF04402">
    <property type="entry name" value="SIMPL"/>
    <property type="match status" value="1"/>
</dbReference>
<feature type="chain" id="PRO_5045320338" evidence="1">
    <location>
        <begin position="20"/>
        <end position="233"/>
    </location>
</feature>
<feature type="signal peptide" evidence="1">
    <location>
        <begin position="1"/>
        <end position="19"/>
    </location>
</feature>
<gene>
    <name evidence="2" type="ORF">T9A_02757</name>
</gene>
<accession>A0ABR4WAF9</accession>
<dbReference type="PANTHER" id="PTHR34387">
    <property type="entry name" value="SLR1258 PROTEIN"/>
    <property type="match status" value="1"/>
</dbReference>
<organism evidence="2 3">
    <name type="scientific">Alcanivorax jadensis T9</name>
    <dbReference type="NCBI Taxonomy" id="1177181"/>
    <lineage>
        <taxon>Bacteria</taxon>
        <taxon>Pseudomonadati</taxon>
        <taxon>Pseudomonadota</taxon>
        <taxon>Gammaproteobacteria</taxon>
        <taxon>Oceanospirillales</taxon>
        <taxon>Alcanivoracaceae</taxon>
        <taxon>Alcanivorax</taxon>
    </lineage>
</organism>
<dbReference type="Proteomes" id="UP000029443">
    <property type="component" value="Unassembled WGS sequence"/>
</dbReference>
<reference evidence="2 3" key="1">
    <citation type="submission" date="2012-09" db="EMBL/GenBank/DDBJ databases">
        <title>Genome Sequence of alkane-degrading Bacterium Alcanivorax jadensis T9.</title>
        <authorList>
            <person name="Lai Q."/>
            <person name="Shao Z."/>
        </authorList>
    </citation>
    <scope>NUCLEOTIDE SEQUENCE [LARGE SCALE GENOMIC DNA]</scope>
    <source>
        <strain evidence="2 3">T9</strain>
    </source>
</reference>
<evidence type="ECO:0000256" key="1">
    <source>
        <dbReference type="SAM" id="SignalP"/>
    </source>
</evidence>
<name>A0ABR4WAF9_9GAMM</name>
<keyword evidence="1" id="KW-0732">Signal</keyword>
<dbReference type="InterPro" id="IPR007497">
    <property type="entry name" value="SIMPL/DUF541"/>
</dbReference>
<dbReference type="PANTHER" id="PTHR34387:SF2">
    <property type="entry name" value="SLR1258 PROTEIN"/>
    <property type="match status" value="1"/>
</dbReference>
<dbReference type="EMBL" id="ARXU01000013">
    <property type="protein sequence ID" value="KGD60184.1"/>
    <property type="molecule type" value="Genomic_DNA"/>
</dbReference>
<evidence type="ECO:0000313" key="2">
    <source>
        <dbReference type="EMBL" id="KGD60184.1"/>
    </source>
</evidence>
<evidence type="ECO:0000313" key="3">
    <source>
        <dbReference type="Proteomes" id="UP000029443"/>
    </source>
</evidence>
<dbReference type="InterPro" id="IPR052022">
    <property type="entry name" value="26kDa_periplasmic_antigen"/>
</dbReference>
<dbReference type="PROSITE" id="PS51257">
    <property type="entry name" value="PROKAR_LIPOPROTEIN"/>
    <property type="match status" value="1"/>
</dbReference>
<dbReference type="Gene3D" id="3.30.110.170">
    <property type="entry name" value="Protein of unknown function (DUF541), domain 1"/>
    <property type="match status" value="1"/>
</dbReference>
<proteinExistence type="predicted"/>
<protein>
    <submittedName>
        <fullName evidence="2">Enolase</fullName>
    </submittedName>
</protein>
<comment type="caution">
    <text evidence="2">The sequence shown here is derived from an EMBL/GenBank/DDBJ whole genome shotgun (WGS) entry which is preliminary data.</text>
</comment>
<sequence>MKRITAASLIALGALSLTACNDAPHLINHGPDSITVSGSGDISAQPDIFRVVATASEQGDDITAMKSRVDDTVADMLDLADDLDIEEKQVRASDLRVQPQWQYQPERKLIGHQVSRDVTFRANGLDTYTQLLDGLAKQGLRDIRPAGTEVSNADELANQALEKAVADARQRASIIAEAADRELGKAIQIQAQDFQPPQPVMMMARSEKSGNADSYRPGETDITARVQITFELD</sequence>
<dbReference type="RefSeq" id="WP_035249575.1">
    <property type="nucleotide sequence ID" value="NZ_ARXU01000013.1"/>
</dbReference>